<sequence>MQVEQVRGNIMEDQVVLEMEPAIEEENVEQIEEDEVIEEQIQQQVEESLGPFLKKIDMMIIYEFLWIFFFESSFDNAHTCATILDDADVGGDGSSTSEVIDVNSEREDMDM</sequence>
<dbReference type="Proteomes" id="UP001152561">
    <property type="component" value="Unassembled WGS sequence"/>
</dbReference>
<accession>A0A9Q1RB83</accession>
<keyword evidence="3" id="KW-1185">Reference proteome</keyword>
<protein>
    <submittedName>
        <fullName evidence="2">Uncharacterized protein</fullName>
    </submittedName>
</protein>
<reference evidence="3" key="1">
    <citation type="journal article" date="2023" name="Proc. Natl. Acad. Sci. U.S.A.">
        <title>Genomic and structural basis for evolution of tropane alkaloid biosynthesis.</title>
        <authorList>
            <person name="Wanga Y.-J."/>
            <person name="Taina T."/>
            <person name="Yua J.-Y."/>
            <person name="Lia J."/>
            <person name="Xua B."/>
            <person name="Chenc J."/>
            <person name="D'Auriad J.C."/>
            <person name="Huanga J.-P."/>
            <person name="Huanga S.-X."/>
        </authorList>
    </citation>
    <scope>NUCLEOTIDE SEQUENCE [LARGE SCALE GENOMIC DNA]</scope>
    <source>
        <strain evidence="3">cv. KIB-2019</strain>
    </source>
</reference>
<dbReference type="AlphaFoldDB" id="A0A9Q1RB83"/>
<evidence type="ECO:0000313" key="3">
    <source>
        <dbReference type="Proteomes" id="UP001152561"/>
    </source>
</evidence>
<organism evidence="2 3">
    <name type="scientific">Anisodus acutangulus</name>
    <dbReference type="NCBI Taxonomy" id="402998"/>
    <lineage>
        <taxon>Eukaryota</taxon>
        <taxon>Viridiplantae</taxon>
        <taxon>Streptophyta</taxon>
        <taxon>Embryophyta</taxon>
        <taxon>Tracheophyta</taxon>
        <taxon>Spermatophyta</taxon>
        <taxon>Magnoliopsida</taxon>
        <taxon>eudicotyledons</taxon>
        <taxon>Gunneridae</taxon>
        <taxon>Pentapetalae</taxon>
        <taxon>asterids</taxon>
        <taxon>lamiids</taxon>
        <taxon>Solanales</taxon>
        <taxon>Solanaceae</taxon>
        <taxon>Solanoideae</taxon>
        <taxon>Hyoscyameae</taxon>
        <taxon>Anisodus</taxon>
    </lineage>
</organism>
<dbReference type="EMBL" id="JAJAGQ010000010">
    <property type="protein sequence ID" value="KAJ8551393.1"/>
    <property type="molecule type" value="Genomic_DNA"/>
</dbReference>
<feature type="region of interest" description="Disordered" evidence="1">
    <location>
        <begin position="87"/>
        <end position="111"/>
    </location>
</feature>
<comment type="caution">
    <text evidence="2">The sequence shown here is derived from an EMBL/GenBank/DDBJ whole genome shotgun (WGS) entry which is preliminary data.</text>
</comment>
<gene>
    <name evidence="2" type="ORF">K7X08_000763</name>
</gene>
<proteinExistence type="predicted"/>
<evidence type="ECO:0000313" key="2">
    <source>
        <dbReference type="EMBL" id="KAJ8551393.1"/>
    </source>
</evidence>
<evidence type="ECO:0000256" key="1">
    <source>
        <dbReference type="SAM" id="MobiDB-lite"/>
    </source>
</evidence>
<name>A0A9Q1RB83_9SOLA</name>